<keyword evidence="1" id="KW-0472">Membrane</keyword>
<feature type="transmembrane region" description="Helical" evidence="1">
    <location>
        <begin position="6"/>
        <end position="25"/>
    </location>
</feature>
<dbReference type="PATRIC" id="fig|1481663.8.peg.1539"/>
<name>A0A0Q0T893_VIBMT</name>
<gene>
    <name evidence="2" type="ORF">AAY55_12375</name>
</gene>
<keyword evidence="1" id="KW-0812">Transmembrane</keyword>
<comment type="caution">
    <text evidence="2">The sequence shown here is derived from an EMBL/GenBank/DDBJ whole genome shotgun (WGS) entry which is preliminary data.</text>
</comment>
<dbReference type="AlphaFoldDB" id="A0A0Q0T893"/>
<feature type="transmembrane region" description="Helical" evidence="1">
    <location>
        <begin position="77"/>
        <end position="94"/>
    </location>
</feature>
<reference evidence="2 3" key="1">
    <citation type="journal article" date="2015" name="Genome Biol. Evol.">
        <title>The Dynamics of Genetic Interactions between Vibrio metoecus and Vibrio cholerae, Two Close Relatives Co-Occurring in the Environment.</title>
        <authorList>
            <person name="Orata F.D."/>
            <person name="Kirchberger P.C."/>
            <person name="Meheust R."/>
            <person name="Barlow E.J."/>
            <person name="Tarr C.L."/>
            <person name="Boucher Y."/>
        </authorList>
    </citation>
    <scope>NUCLEOTIDE SEQUENCE [LARGE SCALE GENOMIC DNA]</scope>
    <source>
        <strain evidence="2 3">08-2459</strain>
    </source>
</reference>
<proteinExistence type="predicted"/>
<keyword evidence="1" id="KW-1133">Transmembrane helix</keyword>
<sequence>MHETLKFLLVLLLIYGVIGMIPLYWASNAKSRLDKVLSGGFLIYYAAFTLTLFAVTSSVTDNLSKNEVIELTGLDNFKQYVIMLGFVFTFLFGWT</sequence>
<feature type="transmembrane region" description="Helical" evidence="1">
    <location>
        <begin position="37"/>
        <end position="57"/>
    </location>
</feature>
<accession>A0A0Q0T893</accession>
<evidence type="ECO:0000313" key="2">
    <source>
        <dbReference type="EMBL" id="KQA23190.1"/>
    </source>
</evidence>
<dbReference type="Proteomes" id="UP000053724">
    <property type="component" value="Unassembled WGS sequence"/>
</dbReference>
<evidence type="ECO:0000313" key="3">
    <source>
        <dbReference type="Proteomes" id="UP000053724"/>
    </source>
</evidence>
<organism evidence="2 3">
    <name type="scientific">Vibrio metoecus</name>
    <dbReference type="NCBI Taxonomy" id="1481663"/>
    <lineage>
        <taxon>Bacteria</taxon>
        <taxon>Pseudomonadati</taxon>
        <taxon>Pseudomonadota</taxon>
        <taxon>Gammaproteobacteria</taxon>
        <taxon>Vibrionales</taxon>
        <taxon>Vibrionaceae</taxon>
        <taxon>Vibrio</taxon>
    </lineage>
</organism>
<evidence type="ECO:0000256" key="1">
    <source>
        <dbReference type="SAM" id="Phobius"/>
    </source>
</evidence>
<dbReference type="EMBL" id="LCUF01000015">
    <property type="protein sequence ID" value="KQA23190.1"/>
    <property type="molecule type" value="Genomic_DNA"/>
</dbReference>
<protein>
    <submittedName>
        <fullName evidence="2">Uncharacterized protein</fullName>
    </submittedName>
</protein>